<evidence type="ECO:0008006" key="4">
    <source>
        <dbReference type="Google" id="ProtNLM"/>
    </source>
</evidence>
<proteinExistence type="predicted"/>
<dbReference type="HOGENOM" id="CLU_1481411_0_0_6"/>
<accession>A0A0H2X3D3</accession>
<protein>
    <recommendedName>
        <fullName evidence="4">Isoprenylcysteine carboxylmethyltransferase family protein</fullName>
    </recommendedName>
</protein>
<name>A0A0H2X3D3_XANC8</name>
<dbReference type="Gene3D" id="1.20.120.1630">
    <property type="match status" value="1"/>
</dbReference>
<evidence type="ECO:0000313" key="3">
    <source>
        <dbReference type="Proteomes" id="UP000000420"/>
    </source>
</evidence>
<evidence type="ECO:0000313" key="2">
    <source>
        <dbReference type="EMBL" id="AAY47422.1"/>
    </source>
</evidence>
<gene>
    <name evidence="2" type="ordered locus">XC_0337</name>
</gene>
<feature type="region of interest" description="Disordered" evidence="1">
    <location>
        <begin position="42"/>
        <end position="65"/>
    </location>
</feature>
<dbReference type="EMBL" id="CP000050">
    <property type="protein sequence ID" value="AAY47422.1"/>
    <property type="molecule type" value="Genomic_DNA"/>
</dbReference>
<organism evidence="2 3">
    <name type="scientific">Xanthomonas campestris pv. campestris (strain 8004)</name>
    <dbReference type="NCBI Taxonomy" id="314565"/>
    <lineage>
        <taxon>Bacteria</taxon>
        <taxon>Pseudomonadati</taxon>
        <taxon>Pseudomonadota</taxon>
        <taxon>Gammaproteobacteria</taxon>
        <taxon>Lysobacterales</taxon>
        <taxon>Lysobacteraceae</taxon>
        <taxon>Xanthomonas</taxon>
    </lineage>
</organism>
<dbReference type="Proteomes" id="UP000000420">
    <property type="component" value="Chromosome"/>
</dbReference>
<dbReference type="KEGG" id="xcb:XC_0337"/>
<sequence>MIPRPSDDAQDCRHVTAGFPAALSTVERLDAATARNTRSTACAASAAGRDRRRHGSAVTGHRAPAAGPDVDGRHLCARGHRVECASKADICQRRDHDQPARAAACNTAGNHGLHRYTRNPMYLGHALLLGGWIVSLQQDAALVLVGAYVLAITRLQVLPEERALAAQFGPAYAAYCRVTPRW</sequence>
<dbReference type="AlphaFoldDB" id="A0A0H2X3D3"/>
<evidence type="ECO:0000256" key="1">
    <source>
        <dbReference type="SAM" id="MobiDB-lite"/>
    </source>
</evidence>
<reference evidence="2 3" key="1">
    <citation type="journal article" date="2005" name="Genome Res.">
        <title>Comparative and functional genomic analyses of the pathogenicity of phytopathogen Xanthomonas campestris pv. campestris.</title>
        <authorList>
            <person name="Qian W."/>
            <person name="Jia Y."/>
            <person name="Ren S.X."/>
            <person name="He Y.Q."/>
            <person name="Feng J.X."/>
            <person name="Lu L.F."/>
            <person name="Sun Q."/>
            <person name="Ying G."/>
            <person name="Tang D.J."/>
            <person name="Tang H."/>
            <person name="Wu W."/>
            <person name="Hao P."/>
            <person name="Wang L."/>
            <person name="Jiang B.L."/>
            <person name="Zeng S."/>
            <person name="Gu W.Y."/>
            <person name="Lu G."/>
            <person name="Rong L."/>
            <person name="Tian Y."/>
            <person name="Yao Z."/>
            <person name="Fu G."/>
            <person name="Chen B."/>
            <person name="Fang R."/>
            <person name="Qiang B."/>
            <person name="Chen Z."/>
            <person name="Zhao G.P."/>
            <person name="Tang J.L."/>
            <person name="He C."/>
        </authorList>
    </citation>
    <scope>NUCLEOTIDE SEQUENCE [LARGE SCALE GENOMIC DNA]</scope>
    <source>
        <strain evidence="2 3">8004</strain>
    </source>
</reference>